<dbReference type="SMART" id="SM00248">
    <property type="entry name" value="ANK"/>
    <property type="match status" value="3"/>
</dbReference>
<dbReference type="InterPro" id="IPR046347">
    <property type="entry name" value="bZIP_sf"/>
</dbReference>
<feature type="repeat" description="ANK" evidence="3">
    <location>
        <begin position="329"/>
        <end position="361"/>
    </location>
</feature>
<dbReference type="GO" id="GO:0005829">
    <property type="term" value="C:cytosol"/>
    <property type="evidence" value="ECO:0007669"/>
    <property type="project" value="TreeGrafter"/>
</dbReference>
<dbReference type="PANTHER" id="PTHR46680:SF3">
    <property type="entry name" value="NF-KAPPA-B INHIBITOR CACTUS"/>
    <property type="match status" value="1"/>
</dbReference>
<dbReference type="AlphaFoldDB" id="A0A7D8UL65"/>
<dbReference type="SUPFAM" id="SSF48403">
    <property type="entry name" value="Ankyrin repeat"/>
    <property type="match status" value="1"/>
</dbReference>
<reference evidence="6 7" key="1">
    <citation type="submission" date="2018-05" db="EMBL/GenBank/DDBJ databases">
        <title>Whole genome sequencing for identification of molecular markers to develop diagnostic detection tools for the regulated plant pathogen Lachnellula willkommii.</title>
        <authorList>
            <person name="Giroux E."/>
            <person name="Bilodeau G."/>
        </authorList>
    </citation>
    <scope>NUCLEOTIDE SEQUENCE [LARGE SCALE GENOMIC DNA]</scope>
    <source>
        <strain evidence="6 7">CBS 625.97</strain>
    </source>
</reference>
<feature type="repeat" description="ANK" evidence="3">
    <location>
        <begin position="249"/>
        <end position="281"/>
    </location>
</feature>
<evidence type="ECO:0000256" key="1">
    <source>
        <dbReference type="ARBA" id="ARBA00022737"/>
    </source>
</evidence>
<dbReference type="InterPro" id="IPR002110">
    <property type="entry name" value="Ankyrin_rpt"/>
</dbReference>
<feature type="compositionally biased region" description="Polar residues" evidence="4">
    <location>
        <begin position="145"/>
        <end position="178"/>
    </location>
</feature>
<keyword evidence="1" id="KW-0677">Repeat</keyword>
<evidence type="ECO:0000256" key="4">
    <source>
        <dbReference type="SAM" id="MobiDB-lite"/>
    </source>
</evidence>
<dbReference type="InterPro" id="IPR004827">
    <property type="entry name" value="bZIP"/>
</dbReference>
<feature type="compositionally biased region" description="Low complexity" evidence="4">
    <location>
        <begin position="196"/>
        <end position="205"/>
    </location>
</feature>
<comment type="caution">
    <text evidence="6">The sequence shown here is derived from an EMBL/GenBank/DDBJ whole genome shotgun (WGS) entry which is preliminary data.</text>
</comment>
<dbReference type="EMBL" id="QGMG01001268">
    <property type="protein sequence ID" value="TVY50169.1"/>
    <property type="molecule type" value="Genomic_DNA"/>
</dbReference>
<gene>
    <name evidence="6" type="primary">apf2</name>
    <name evidence="6" type="ORF">LCER1_G008205</name>
</gene>
<evidence type="ECO:0000256" key="2">
    <source>
        <dbReference type="ARBA" id="ARBA00023043"/>
    </source>
</evidence>
<sequence length="363" mass="39662">MAGNTDSNERRKIQNRLAQRNYRDRQRRRLELADTILLDLPHKVQAARETGNPPLVDHALQQWYTHTQDKGAAVSRAGSTRALPVDGLRPLMEWQPMSPGCMDTESLVDFNAWDTMYKHDDRDPIGQTKSAEGKAADGNGYSPALSPQLQYGTTPSLDNDSNSIQSPAPKQTYSPVQNLSPPAALMLAETPYPINSSSESSSAKEAGAEDTSLGDGGDTPLLLAATRGNLQIINILVKGGANIEAVNCQGQSALHLAADRGDAAIVIALLNLGADMMKNDTVGFTIFHRLIMQDNVPLLKVVLEWCKSRSENRERPNMLSRCVNLRDIKRRSLLHVAVMMERIEVIELLIASGADVNDCSGVE</sequence>
<dbReference type="Gene3D" id="1.25.40.20">
    <property type="entry name" value="Ankyrin repeat-containing domain"/>
    <property type="match status" value="1"/>
</dbReference>
<dbReference type="Proteomes" id="UP000481288">
    <property type="component" value="Unassembled WGS sequence"/>
</dbReference>
<feature type="domain" description="BZIP" evidence="5">
    <location>
        <begin position="10"/>
        <end position="25"/>
    </location>
</feature>
<dbReference type="PANTHER" id="PTHR46680">
    <property type="entry name" value="NF-KAPPA-B INHIBITOR ALPHA"/>
    <property type="match status" value="1"/>
</dbReference>
<organism evidence="6 7">
    <name type="scientific">Lachnellula cervina</name>
    <dbReference type="NCBI Taxonomy" id="1316786"/>
    <lineage>
        <taxon>Eukaryota</taxon>
        <taxon>Fungi</taxon>
        <taxon>Dikarya</taxon>
        <taxon>Ascomycota</taxon>
        <taxon>Pezizomycotina</taxon>
        <taxon>Leotiomycetes</taxon>
        <taxon>Helotiales</taxon>
        <taxon>Lachnaceae</taxon>
        <taxon>Lachnellula</taxon>
    </lineage>
</organism>
<proteinExistence type="predicted"/>
<evidence type="ECO:0000259" key="5">
    <source>
        <dbReference type="PROSITE" id="PS00036"/>
    </source>
</evidence>
<feature type="region of interest" description="Disordered" evidence="4">
    <location>
        <begin position="193"/>
        <end position="214"/>
    </location>
</feature>
<dbReference type="OrthoDB" id="341259at2759"/>
<dbReference type="Gene3D" id="1.20.5.170">
    <property type="match status" value="1"/>
</dbReference>
<feature type="region of interest" description="Disordered" evidence="4">
    <location>
        <begin position="121"/>
        <end position="178"/>
    </location>
</feature>
<dbReference type="Pfam" id="PF12796">
    <property type="entry name" value="Ank_2"/>
    <property type="match status" value="1"/>
</dbReference>
<dbReference type="PRINTS" id="PR01415">
    <property type="entry name" value="ANKYRIN"/>
</dbReference>
<evidence type="ECO:0000256" key="3">
    <source>
        <dbReference type="PROSITE-ProRule" id="PRU00023"/>
    </source>
</evidence>
<keyword evidence="7" id="KW-1185">Reference proteome</keyword>
<keyword evidence="2 3" id="KW-0040">ANK repeat</keyword>
<dbReference type="PROSITE" id="PS50088">
    <property type="entry name" value="ANK_REPEAT"/>
    <property type="match status" value="3"/>
</dbReference>
<dbReference type="GO" id="GO:0051059">
    <property type="term" value="F:NF-kappaB binding"/>
    <property type="evidence" value="ECO:0007669"/>
    <property type="project" value="TreeGrafter"/>
</dbReference>
<dbReference type="InterPro" id="IPR036770">
    <property type="entry name" value="Ankyrin_rpt-contain_sf"/>
</dbReference>
<dbReference type="GO" id="GO:0003700">
    <property type="term" value="F:DNA-binding transcription factor activity"/>
    <property type="evidence" value="ECO:0007669"/>
    <property type="project" value="InterPro"/>
</dbReference>
<dbReference type="PROSITE" id="PS50297">
    <property type="entry name" value="ANK_REP_REGION"/>
    <property type="match status" value="3"/>
</dbReference>
<evidence type="ECO:0000313" key="6">
    <source>
        <dbReference type="EMBL" id="TVY50169.1"/>
    </source>
</evidence>
<accession>A0A7D8UL65</accession>
<name>A0A7D8UL65_9HELO</name>
<dbReference type="InterPro" id="IPR051070">
    <property type="entry name" value="NF-kappa-B_inhibitor"/>
</dbReference>
<dbReference type="Pfam" id="PF00023">
    <property type="entry name" value="Ank"/>
    <property type="match status" value="1"/>
</dbReference>
<feature type="repeat" description="ANK" evidence="3">
    <location>
        <begin position="216"/>
        <end position="248"/>
    </location>
</feature>
<protein>
    <submittedName>
        <fullName evidence="6">Apicidin F cluster transcription factor apf2</fullName>
    </submittedName>
</protein>
<dbReference type="SUPFAM" id="SSF57959">
    <property type="entry name" value="Leucine zipper domain"/>
    <property type="match status" value="1"/>
</dbReference>
<dbReference type="PROSITE" id="PS00036">
    <property type="entry name" value="BZIP_BASIC"/>
    <property type="match status" value="1"/>
</dbReference>
<evidence type="ECO:0000313" key="7">
    <source>
        <dbReference type="Proteomes" id="UP000481288"/>
    </source>
</evidence>
<dbReference type="GO" id="GO:0071356">
    <property type="term" value="P:cellular response to tumor necrosis factor"/>
    <property type="evidence" value="ECO:0007669"/>
    <property type="project" value="TreeGrafter"/>
</dbReference>